<evidence type="ECO:0000313" key="7">
    <source>
        <dbReference type="EMBL" id="AJR04191.1"/>
    </source>
</evidence>
<evidence type="ECO:0000256" key="3">
    <source>
        <dbReference type="ARBA" id="ARBA00012918"/>
    </source>
</evidence>
<dbReference type="EMBL" id="CP007202">
    <property type="protein sequence ID" value="AJR04191.1"/>
    <property type="molecule type" value="Genomic_DNA"/>
</dbReference>
<feature type="binding site" evidence="6">
    <location>
        <position position="165"/>
    </location>
    <ligand>
        <name>substrate</name>
    </ligand>
</feature>
<dbReference type="NCBIfam" id="NF002133">
    <property type="entry name" value="PRK00971.1-2"/>
    <property type="match status" value="1"/>
</dbReference>
<dbReference type="HOGENOM" id="CLU_027932_1_1_10"/>
<dbReference type="GO" id="GO:0006543">
    <property type="term" value="P:L-glutamine catabolic process"/>
    <property type="evidence" value="ECO:0007669"/>
    <property type="project" value="TreeGrafter"/>
</dbReference>
<dbReference type="AlphaFoldDB" id="A0A0C5VYS7"/>
<evidence type="ECO:0000256" key="5">
    <source>
        <dbReference type="ARBA" id="ARBA00049534"/>
    </source>
</evidence>
<accession>A0A0C5VYS7</accession>
<evidence type="ECO:0000256" key="4">
    <source>
        <dbReference type="ARBA" id="ARBA00022801"/>
    </source>
</evidence>
<dbReference type="Proteomes" id="UP000032229">
    <property type="component" value="Chromosome"/>
</dbReference>
<feature type="binding site" evidence="6">
    <location>
        <position position="240"/>
    </location>
    <ligand>
        <name>substrate</name>
    </ligand>
</feature>
<proteinExistence type="inferred from homology"/>
<dbReference type="PANTHER" id="PTHR12544">
    <property type="entry name" value="GLUTAMINASE"/>
    <property type="match status" value="1"/>
</dbReference>
<evidence type="ECO:0000313" key="8">
    <source>
        <dbReference type="Proteomes" id="UP000032229"/>
    </source>
</evidence>
<dbReference type="FunFam" id="3.40.710.10:FF:000005">
    <property type="entry name" value="Glutaminase"/>
    <property type="match status" value="1"/>
</dbReference>
<dbReference type="GO" id="GO:0006537">
    <property type="term" value="P:glutamate biosynthetic process"/>
    <property type="evidence" value="ECO:0007669"/>
    <property type="project" value="TreeGrafter"/>
</dbReference>
<dbReference type="OrthoDB" id="9788822at2"/>
<reference evidence="7 8" key="1">
    <citation type="submission" date="2014-02" db="EMBL/GenBank/DDBJ databases">
        <authorList>
            <person name="Young C.-C."/>
            <person name="Hameed A."/>
            <person name="Huang H.-C."/>
            <person name="Shahina M."/>
        </authorList>
    </citation>
    <scope>NUCLEOTIDE SEQUENCE [LARGE SCALE GENOMIC DNA]</scope>
    <source>
        <strain evidence="7 8">CC-SAMT-1</strain>
    </source>
</reference>
<dbReference type="HAMAP" id="MF_00313">
    <property type="entry name" value="Glutaminase"/>
    <property type="match status" value="1"/>
</dbReference>
<dbReference type="InterPro" id="IPR012338">
    <property type="entry name" value="Beta-lactam/transpept-like"/>
</dbReference>
<feature type="binding site" evidence="6">
    <location>
        <position position="114"/>
    </location>
    <ligand>
        <name>substrate</name>
    </ligand>
</feature>
<dbReference type="Gene3D" id="3.40.710.10">
    <property type="entry name" value="DD-peptidase/beta-lactamase superfamily"/>
    <property type="match status" value="1"/>
</dbReference>
<dbReference type="SUPFAM" id="SSF56601">
    <property type="entry name" value="beta-lactamase/transpeptidase-like"/>
    <property type="match status" value="1"/>
</dbReference>
<evidence type="ECO:0000256" key="2">
    <source>
        <dbReference type="ARBA" id="ARBA00011881"/>
    </source>
</evidence>
<keyword evidence="4 6" id="KW-0378">Hydrolase</keyword>
<feature type="binding site" evidence="6">
    <location>
        <position position="189"/>
    </location>
    <ligand>
        <name>substrate</name>
    </ligand>
</feature>
<dbReference type="STRING" id="1454006.AW14_11580"/>
<feature type="binding site" evidence="6">
    <location>
        <position position="258"/>
    </location>
    <ligand>
        <name>substrate</name>
    </ligand>
</feature>
<comment type="similarity">
    <text evidence="1 6">Belongs to the glutaminase family.</text>
</comment>
<organism evidence="7 8">
    <name type="scientific">Siansivirga zeaxanthinifaciens CC-SAMT-1</name>
    <dbReference type="NCBI Taxonomy" id="1454006"/>
    <lineage>
        <taxon>Bacteria</taxon>
        <taxon>Pseudomonadati</taxon>
        <taxon>Bacteroidota</taxon>
        <taxon>Flavobacteriia</taxon>
        <taxon>Flavobacteriales</taxon>
        <taxon>Flavobacteriaceae</taxon>
        <taxon>Siansivirga</taxon>
    </lineage>
</organism>
<feature type="binding site" evidence="6">
    <location>
        <position position="158"/>
    </location>
    <ligand>
        <name>substrate</name>
    </ligand>
</feature>
<evidence type="ECO:0000256" key="1">
    <source>
        <dbReference type="ARBA" id="ARBA00011076"/>
    </source>
</evidence>
<keyword evidence="6" id="KW-0007">Acetylation</keyword>
<dbReference type="PANTHER" id="PTHR12544:SF29">
    <property type="entry name" value="GLUTAMINASE"/>
    <property type="match status" value="1"/>
</dbReference>
<name>A0A0C5VYS7_9FLAO</name>
<dbReference type="RefSeq" id="WP_044638900.1">
    <property type="nucleotide sequence ID" value="NZ_CP007202.1"/>
</dbReference>
<sequence length="304" mass="33426">MPNFQSILEAIHQEAIHAKDKGVVASYIPELAHINPEHFGMHLKTLDGQSYGVGDYNVPFSIQSISKVLALSKAMALVGESIWERVDVEPSGHPFNQLALLEIENGIPRNPLINSGAIVIADILLSNLEHPKEDFLNYIKAITNDDTIRYNESVAFSEKVTGFKNYAAANLLKSFNNLNNRVDDVLDFYFHQCSIEMTCSQLSEAFFFLANKGNCLKNIAQLSETQAKRINAIMLTCGFYDEAGEFAFEVGLPGKSGVGGGIVALLPDQFVITTCSPGLNKKGNSQLGMLALEQFTTKTKRSIF</sequence>
<dbReference type="EC" id="3.5.1.2" evidence="3 6"/>
<dbReference type="GO" id="GO:0004359">
    <property type="term" value="F:glutaminase activity"/>
    <property type="evidence" value="ECO:0007669"/>
    <property type="project" value="UniProtKB-UniRule"/>
</dbReference>
<dbReference type="PATRIC" id="fig|1454006.5.peg.2297"/>
<dbReference type="NCBIfam" id="TIGR03814">
    <property type="entry name" value="Gln_ase"/>
    <property type="match status" value="1"/>
</dbReference>
<protein>
    <recommendedName>
        <fullName evidence="3 6">Glutaminase</fullName>
        <ecNumber evidence="3 6">3.5.1.2</ecNumber>
    </recommendedName>
</protein>
<dbReference type="InterPro" id="IPR015868">
    <property type="entry name" value="Glutaminase"/>
</dbReference>
<evidence type="ECO:0000256" key="6">
    <source>
        <dbReference type="HAMAP-Rule" id="MF_00313"/>
    </source>
</evidence>
<gene>
    <name evidence="6" type="primary">glsA</name>
    <name evidence="7" type="ORF">AW14_11580</name>
</gene>
<keyword evidence="8" id="KW-1185">Reference proteome</keyword>
<comment type="catalytic activity">
    <reaction evidence="5 6">
        <text>L-glutamine + H2O = L-glutamate + NH4(+)</text>
        <dbReference type="Rhea" id="RHEA:15889"/>
        <dbReference type="ChEBI" id="CHEBI:15377"/>
        <dbReference type="ChEBI" id="CHEBI:28938"/>
        <dbReference type="ChEBI" id="CHEBI:29985"/>
        <dbReference type="ChEBI" id="CHEBI:58359"/>
        <dbReference type="EC" id="3.5.1.2"/>
    </reaction>
</comment>
<dbReference type="KEGG" id="sze:AW14_11580"/>
<feature type="binding site" evidence="6">
    <location>
        <position position="64"/>
    </location>
    <ligand>
        <name>substrate</name>
    </ligand>
</feature>
<dbReference type="Pfam" id="PF04960">
    <property type="entry name" value="Glutaminase"/>
    <property type="match status" value="1"/>
</dbReference>
<comment type="subunit">
    <text evidence="2 6">Homotetramer.</text>
</comment>